<accession>A0ABR2QQL1</accession>
<evidence type="ECO:0000313" key="2">
    <source>
        <dbReference type="EMBL" id="KAK9002952.1"/>
    </source>
</evidence>
<reference evidence="2 3" key="1">
    <citation type="journal article" date="2024" name="G3 (Bethesda)">
        <title>Genome assembly of Hibiscus sabdariffa L. provides insights into metabolisms of medicinal natural products.</title>
        <authorList>
            <person name="Kim T."/>
        </authorList>
    </citation>
    <scope>NUCLEOTIDE SEQUENCE [LARGE SCALE GENOMIC DNA]</scope>
    <source>
        <strain evidence="2">TK-2024</strain>
        <tissue evidence="2">Old leaves</tissue>
    </source>
</reference>
<dbReference type="Proteomes" id="UP001396334">
    <property type="component" value="Unassembled WGS sequence"/>
</dbReference>
<proteinExistence type="predicted"/>
<gene>
    <name evidence="2" type="ORF">V6N11_060526</name>
</gene>
<evidence type="ECO:0000256" key="1">
    <source>
        <dbReference type="SAM" id="MobiDB-lite"/>
    </source>
</evidence>
<name>A0ABR2QQL1_9ROSI</name>
<keyword evidence="3" id="KW-1185">Reference proteome</keyword>
<sequence>MRRVDTSERAGSPISATVHPLHKKGRSDNNLASVDDIAMDIGLDPLTGDVNVSARSRTTPFKDKLLGELSGYCGRVERISDDDVKGLQARQNRGTGLVKKRGKAVTLQHEGSESSREENRGGHINMTLNKQCWVAALRVVLSTSTSLDTSDWDWKRFAAQLSESTIDKIAAISPPRSRYGVDLPGWRWEEKHCFTPFDDWLKENIRVKSHPASTTVDWSVRQCPAPEWIVVCGASRYSSGDGGRGTRVLGKFEV</sequence>
<comment type="caution">
    <text evidence="2">The sequence shown here is derived from an EMBL/GenBank/DDBJ whole genome shotgun (WGS) entry which is preliminary data.</text>
</comment>
<protein>
    <submittedName>
        <fullName evidence="2">Uncharacterized protein</fullName>
    </submittedName>
</protein>
<feature type="region of interest" description="Disordered" evidence="1">
    <location>
        <begin position="1"/>
        <end position="29"/>
    </location>
</feature>
<evidence type="ECO:0000313" key="3">
    <source>
        <dbReference type="Proteomes" id="UP001396334"/>
    </source>
</evidence>
<dbReference type="EMBL" id="JBBPBN010000034">
    <property type="protein sequence ID" value="KAK9002952.1"/>
    <property type="molecule type" value="Genomic_DNA"/>
</dbReference>
<organism evidence="2 3">
    <name type="scientific">Hibiscus sabdariffa</name>
    <name type="common">roselle</name>
    <dbReference type="NCBI Taxonomy" id="183260"/>
    <lineage>
        <taxon>Eukaryota</taxon>
        <taxon>Viridiplantae</taxon>
        <taxon>Streptophyta</taxon>
        <taxon>Embryophyta</taxon>
        <taxon>Tracheophyta</taxon>
        <taxon>Spermatophyta</taxon>
        <taxon>Magnoliopsida</taxon>
        <taxon>eudicotyledons</taxon>
        <taxon>Gunneridae</taxon>
        <taxon>Pentapetalae</taxon>
        <taxon>rosids</taxon>
        <taxon>malvids</taxon>
        <taxon>Malvales</taxon>
        <taxon>Malvaceae</taxon>
        <taxon>Malvoideae</taxon>
        <taxon>Hibiscus</taxon>
    </lineage>
</organism>